<protein>
    <submittedName>
        <fullName evidence="1">Uncharacterized protein</fullName>
    </submittedName>
</protein>
<dbReference type="Proteomes" id="UP000018031">
    <property type="component" value="Unassembled WGS sequence"/>
</dbReference>
<gene>
    <name evidence="1" type="ORF">PORCRE_1568</name>
</gene>
<dbReference type="AlphaFoldDB" id="T1DTJ7"/>
<organism evidence="1 2">
    <name type="scientific">Porphyromonas crevioricanis JCM 15906</name>
    <dbReference type="NCBI Taxonomy" id="1305617"/>
    <lineage>
        <taxon>Bacteria</taxon>
        <taxon>Pseudomonadati</taxon>
        <taxon>Bacteroidota</taxon>
        <taxon>Bacteroidia</taxon>
        <taxon>Bacteroidales</taxon>
        <taxon>Porphyromonadaceae</taxon>
        <taxon>Porphyromonas</taxon>
    </lineage>
</organism>
<evidence type="ECO:0000313" key="2">
    <source>
        <dbReference type="Proteomes" id="UP000018031"/>
    </source>
</evidence>
<reference evidence="1 2" key="2">
    <citation type="journal article" date="2013" name="Genome Announc.">
        <title>Draft Genome Sequences of Porphyromonas crevioricanis JCM 15906T and Porphyromonas cansulci JCM 13913T Isolated from a Canine Oral Cavity.</title>
        <authorList>
            <person name="Sakamoto M."/>
            <person name="Tanaka N."/>
            <person name="Shiwa Y."/>
            <person name="Yoshikawa H."/>
            <person name="Ohkuma M."/>
        </authorList>
    </citation>
    <scope>NUCLEOTIDE SEQUENCE [LARGE SCALE GENOMIC DNA]</scope>
    <source>
        <strain evidence="1 2">JCM 15906</strain>
    </source>
</reference>
<accession>T1DTJ7</accession>
<proteinExistence type="predicted"/>
<evidence type="ECO:0000313" key="1">
    <source>
        <dbReference type="EMBL" id="GAD05859.1"/>
    </source>
</evidence>
<sequence>MFCKIFLSVKTRKTEEKEAVETSKYTSLLWAFIHPPEHR</sequence>
<dbReference type="EMBL" id="BAOU01000044">
    <property type="protein sequence ID" value="GAD05859.1"/>
    <property type="molecule type" value="Genomic_DNA"/>
</dbReference>
<name>T1DTJ7_9PORP</name>
<comment type="caution">
    <text evidence="1">The sequence shown here is derived from an EMBL/GenBank/DDBJ whole genome shotgun (WGS) entry which is preliminary data.</text>
</comment>
<reference evidence="2" key="1">
    <citation type="journal article" date="2013" name="Genome">
        <title>Draft Genome Sequences of Porphyromonas crevioricanis JCM 15906T and Porphyromonas cansulci JCM 13913T Isolated from a Canine Oral Cavity.</title>
        <authorList>
            <person name="Sakamoto M."/>
            <person name="Tanaka N."/>
            <person name="Shiwa Y."/>
            <person name="Yoshikawa H."/>
            <person name="Ohkuma M."/>
        </authorList>
    </citation>
    <scope>NUCLEOTIDE SEQUENCE [LARGE SCALE GENOMIC DNA]</scope>
    <source>
        <strain evidence="2">JCM 15906</strain>
    </source>
</reference>